<keyword evidence="5" id="KW-0732">Signal</keyword>
<feature type="compositionally biased region" description="Basic and acidic residues" evidence="4">
    <location>
        <begin position="210"/>
        <end position="224"/>
    </location>
</feature>
<evidence type="ECO:0000256" key="1">
    <source>
        <dbReference type="ARBA" id="ARBA00005251"/>
    </source>
</evidence>
<dbReference type="PROSITE" id="PS51257">
    <property type="entry name" value="PROKAR_LIPOPROTEIN"/>
    <property type="match status" value="1"/>
</dbReference>
<keyword evidence="2 6" id="KW-0689">Ribosomal protein</keyword>
<proteinExistence type="inferred from homology"/>
<evidence type="ECO:0000256" key="2">
    <source>
        <dbReference type="ARBA" id="ARBA00022980"/>
    </source>
</evidence>
<protein>
    <submittedName>
        <fullName evidence="6">30S ribosomal protein S9, putative</fullName>
    </submittedName>
</protein>
<sequence>MFFNHVKSYIILFILFFSCFINGKGVNRIPKNCGRRNLRESKVGCIYSCLNVISYKGRIIKHINQIDRGEHKRKRIRNMNIFLYIPINKYKNKMKYYHNFRNIIRNDSFFFINKYIFPFNIKKIHSRCAKKFVLFKKGKGSDNTNPIKKKDKKTFSEEEIEELRKKAKEKSQANKSISEESKRKKSIEKGMKRKRYIKNQKQLKQKKKSTSNEDKKKKELKDKDDIEDNMDVNDIYLSKSKDNKDKIGKDEDMNSYIKNIDDFEKISNMTKNIINEKEIEYLQKIVDCDDQLLKYDKREKNIKLNVEDTIFDEGNYMEYYINNISKFRYDIYNLHNKNEFDTLTKYLNYQYVQEIPVTFPTDKSYNIQLKKYFYETVCELINKNKERFQNYIVPQENIYHSNDIIQNNIQNSDMNVLIEKKNINVNNDNKNIGNKNIVLENFIRENEKEKIETQTNSTINKIEEGITNPYDKSEENIMKKYMTYDLYNVLCDIKDEYEYMFDNGGLEKFSFDTNRIKNKEKLVFTGKKKRALAHVFLERGNNNLIINNRDGYQYIQYQILNLNKIFSPLLNLCLHRHFNIIATVEGGGLSGQSVAIFHALVKYIVYNFSLKIKPYFRSLNFMTVDSRKVERKKYGLKKARKKKQYSKR</sequence>
<evidence type="ECO:0000313" key="7">
    <source>
        <dbReference type="Proteomes" id="UP000831156"/>
    </source>
</evidence>
<reference evidence="6" key="1">
    <citation type="submission" date="2016-09" db="EMBL/GenBank/DDBJ databases">
        <authorList>
            <consortium name="Pathogen Informatics"/>
            <person name="Sun Q."/>
            <person name="Inoue M."/>
        </authorList>
    </citation>
    <scope>NUCLEOTIDE SEQUENCE</scope>
</reference>
<dbReference type="SUPFAM" id="SSF54211">
    <property type="entry name" value="Ribosomal protein S5 domain 2-like"/>
    <property type="match status" value="1"/>
</dbReference>
<dbReference type="Pfam" id="PF00380">
    <property type="entry name" value="Ribosomal_S9"/>
    <property type="match status" value="1"/>
</dbReference>
<keyword evidence="3" id="KW-0687">Ribonucleoprotein</keyword>
<keyword evidence="7" id="KW-1185">Reference proteome</keyword>
<evidence type="ECO:0000256" key="5">
    <source>
        <dbReference type="SAM" id="SignalP"/>
    </source>
</evidence>
<evidence type="ECO:0000256" key="4">
    <source>
        <dbReference type="SAM" id="MobiDB-lite"/>
    </source>
</evidence>
<dbReference type="InterPro" id="IPR014721">
    <property type="entry name" value="Ribsml_uS5_D2-typ_fold_subgr"/>
</dbReference>
<comment type="similarity">
    <text evidence="1">Belongs to the universal ribosomal protein uS9 family.</text>
</comment>
<dbReference type="InterPro" id="IPR020568">
    <property type="entry name" value="Ribosomal_Su5_D2-typ_SF"/>
</dbReference>
<dbReference type="Gene3D" id="3.30.230.10">
    <property type="match status" value="1"/>
</dbReference>
<name>A0ABY1UWU4_9APIC</name>
<accession>A0ABY1UWU4</accession>
<dbReference type="EMBL" id="LT969437">
    <property type="protein sequence ID" value="SOV18741.1"/>
    <property type="molecule type" value="Genomic_DNA"/>
</dbReference>
<dbReference type="GO" id="GO:0005840">
    <property type="term" value="C:ribosome"/>
    <property type="evidence" value="ECO:0007669"/>
    <property type="project" value="UniProtKB-KW"/>
</dbReference>
<evidence type="ECO:0000256" key="3">
    <source>
        <dbReference type="ARBA" id="ARBA00023274"/>
    </source>
</evidence>
<dbReference type="InterPro" id="IPR000754">
    <property type="entry name" value="Ribosomal_uS9"/>
</dbReference>
<dbReference type="Proteomes" id="UP000831156">
    <property type="component" value="Chromosome 14"/>
</dbReference>
<organism evidence="6 7">
    <name type="scientific">Plasmodium gaboni</name>
    <dbReference type="NCBI Taxonomy" id="647221"/>
    <lineage>
        <taxon>Eukaryota</taxon>
        <taxon>Sar</taxon>
        <taxon>Alveolata</taxon>
        <taxon>Apicomplexa</taxon>
        <taxon>Aconoidasida</taxon>
        <taxon>Haemosporida</taxon>
        <taxon>Plasmodiidae</taxon>
        <taxon>Plasmodium</taxon>
        <taxon>Plasmodium (Laverania)</taxon>
    </lineage>
</organism>
<gene>
    <name evidence="6" type="ORF">PGABG01_1411800</name>
</gene>
<dbReference type="PANTHER" id="PTHR21569">
    <property type="entry name" value="RIBOSOMAL PROTEIN S9"/>
    <property type="match status" value="1"/>
</dbReference>
<feature type="compositionally biased region" description="Basic and acidic residues" evidence="4">
    <location>
        <begin position="169"/>
        <end position="190"/>
    </location>
</feature>
<feature type="signal peptide" evidence="5">
    <location>
        <begin position="1"/>
        <end position="23"/>
    </location>
</feature>
<feature type="region of interest" description="Disordered" evidence="4">
    <location>
        <begin position="164"/>
        <end position="224"/>
    </location>
</feature>
<evidence type="ECO:0000313" key="6">
    <source>
        <dbReference type="EMBL" id="SOV18741.1"/>
    </source>
</evidence>
<feature type="compositionally biased region" description="Basic residues" evidence="4">
    <location>
        <begin position="191"/>
        <end position="209"/>
    </location>
</feature>
<feature type="chain" id="PRO_5046996569" evidence="5">
    <location>
        <begin position="24"/>
        <end position="648"/>
    </location>
</feature>
<dbReference type="PANTHER" id="PTHR21569:SF1">
    <property type="entry name" value="SMALL RIBOSOMAL SUBUNIT PROTEIN US9M"/>
    <property type="match status" value="1"/>
</dbReference>